<feature type="region of interest" description="Disordered" evidence="2">
    <location>
        <begin position="358"/>
        <end position="400"/>
    </location>
</feature>
<keyword evidence="3" id="KW-1133">Transmembrane helix</keyword>
<evidence type="ECO:0000313" key="5">
    <source>
        <dbReference type="Proteomes" id="UP000579812"/>
    </source>
</evidence>
<accession>A0A7J6CS57</accession>
<comment type="caution">
    <text evidence="4">The sequence shown here is derived from an EMBL/GenBank/DDBJ whole genome shotgun (WGS) entry which is preliminary data.</text>
</comment>
<dbReference type="AlphaFoldDB" id="A0A7J6CS57"/>
<keyword evidence="5" id="KW-1185">Reference proteome</keyword>
<feature type="compositionally biased region" description="Basic and acidic residues" evidence="2">
    <location>
        <begin position="490"/>
        <end position="508"/>
    </location>
</feature>
<feature type="compositionally biased region" description="Low complexity" evidence="2">
    <location>
        <begin position="261"/>
        <end position="270"/>
    </location>
</feature>
<evidence type="ECO:0000313" key="4">
    <source>
        <dbReference type="EMBL" id="KAF4109951.1"/>
    </source>
</evidence>
<feature type="compositionally biased region" description="Basic and acidic residues" evidence="2">
    <location>
        <begin position="228"/>
        <end position="244"/>
    </location>
</feature>
<evidence type="ECO:0000256" key="1">
    <source>
        <dbReference type="SAM" id="Coils"/>
    </source>
</evidence>
<keyword evidence="1" id="KW-0175">Coiled coil</keyword>
<proteinExistence type="predicted"/>
<feature type="region of interest" description="Disordered" evidence="2">
    <location>
        <begin position="26"/>
        <end position="55"/>
    </location>
</feature>
<gene>
    <name evidence="4" type="ORF">G5714_009203</name>
</gene>
<feature type="transmembrane region" description="Helical" evidence="3">
    <location>
        <begin position="810"/>
        <end position="834"/>
    </location>
</feature>
<feature type="region of interest" description="Disordered" evidence="2">
    <location>
        <begin position="228"/>
        <end position="318"/>
    </location>
</feature>
<name>A0A7J6CS57_9TELE</name>
<feature type="compositionally biased region" description="Acidic residues" evidence="2">
    <location>
        <begin position="386"/>
        <end position="400"/>
    </location>
</feature>
<reference evidence="4 5" key="1">
    <citation type="submission" date="2020-04" db="EMBL/GenBank/DDBJ databases">
        <title>Chromosome-level genome assembly of a cyprinid fish Onychostoma macrolepis by integration of Nanopore Sequencing, Bionano and Hi-C technology.</title>
        <authorList>
            <person name="Wang D."/>
        </authorList>
    </citation>
    <scope>NUCLEOTIDE SEQUENCE [LARGE SCALE GENOMIC DNA]</scope>
    <source>
        <strain evidence="4">SWU-2019</strain>
        <tissue evidence="4">Muscle</tissue>
    </source>
</reference>
<sequence>MDQNITDILNDAFKETETNVEQLNFDDNAATAHSINVPQNEPDMEEESSGSDSDIDLKWTNREEETKHCFENNRNFSLDEQSMKAGSTLCGSWDDNDAVKNKTQTQNQQLSFHEEDCRESEFEIYEDIHKMSKEQSEDVNVPEMVLPKGAHYGLDTMSTWTQVETTSHLLSYQMVDKSENESSTLKEERMEPNSTEEHVLQHGHFSAIQSTLQDWPVASVKVQSGDEMKEFTEEDHEGHERDEEGLAEYPSDLSESDSGDSSEGPEGGQPNRMDTKQAEVQAVGRGCSYETKNPEEPLLPYSVVTSREDDDVQKKDECMDPADMLTYVKNEDLYVETTTGKSDDDVLFQTDAEYHREISNVGENSDYGISGNFQSNSNESYTNEQPDYDSDFSSDGDDYLENQEDIPEFLSHTVSEDKNTPLQKQEHTFTKDFATDWNSIEHEVVDGVVKDSLKPEMCNVEGLSSTHETVMEGSTETDSSENISVGESHPSVKTDQNNKEHNSEHSEVSDTGENINTFLPGTFWSQDILKLDEYDWEINQGEVICDEEDNYLEELENDEVEAEGDWEKEKARIEAFNRYYESVEGEEIKGRSHKVTFCLEPESSQYEEDSYSSEEELSTIVYISELHPPESSSVKQDQSNKEASREPSHIRENISTLLMDEDNTKFDDYDCDINEEFKINSSIRVCDDDDDHDFLEKLKIEIERDMKQEQARIDTSNRYYEEDQNEVTDRSHKVMLRFRQQSSQNEEDNDSSEQESNTEDDTASIPRTEDQSDSDEPNDRRLYTGRYKVLPKGVQKADKQLKEQHKRNKCLVLLSSVLAVSLATAVGVLSYLWATDGLDWIY</sequence>
<organism evidence="4 5">
    <name type="scientific">Onychostoma macrolepis</name>
    <dbReference type="NCBI Taxonomy" id="369639"/>
    <lineage>
        <taxon>Eukaryota</taxon>
        <taxon>Metazoa</taxon>
        <taxon>Chordata</taxon>
        <taxon>Craniata</taxon>
        <taxon>Vertebrata</taxon>
        <taxon>Euteleostomi</taxon>
        <taxon>Actinopterygii</taxon>
        <taxon>Neopterygii</taxon>
        <taxon>Teleostei</taxon>
        <taxon>Ostariophysi</taxon>
        <taxon>Cypriniformes</taxon>
        <taxon>Cyprinidae</taxon>
        <taxon>Acrossocheilinae</taxon>
        <taxon>Onychostoma</taxon>
    </lineage>
</organism>
<feature type="compositionally biased region" description="Acidic residues" evidence="2">
    <location>
        <begin position="745"/>
        <end position="762"/>
    </location>
</feature>
<dbReference type="EMBL" id="JAAMOB010000008">
    <property type="protein sequence ID" value="KAF4109951.1"/>
    <property type="molecule type" value="Genomic_DNA"/>
</dbReference>
<feature type="compositionally biased region" description="Polar residues" evidence="2">
    <location>
        <begin position="462"/>
        <end position="489"/>
    </location>
</feature>
<feature type="region of interest" description="Disordered" evidence="2">
    <location>
        <begin position="462"/>
        <end position="516"/>
    </location>
</feature>
<protein>
    <submittedName>
        <fullName evidence="4">Uncharacterized protein</fullName>
    </submittedName>
</protein>
<evidence type="ECO:0000256" key="2">
    <source>
        <dbReference type="SAM" id="MobiDB-lite"/>
    </source>
</evidence>
<keyword evidence="3" id="KW-0472">Membrane</keyword>
<dbReference type="OrthoDB" id="8447412at2759"/>
<feature type="compositionally biased region" description="Basic and acidic residues" evidence="2">
    <location>
        <begin position="638"/>
        <end position="652"/>
    </location>
</feature>
<feature type="region of interest" description="Disordered" evidence="2">
    <location>
        <begin position="624"/>
        <end position="656"/>
    </location>
</feature>
<feature type="region of interest" description="Disordered" evidence="2">
    <location>
        <begin position="176"/>
        <end position="199"/>
    </location>
</feature>
<evidence type="ECO:0000256" key="3">
    <source>
        <dbReference type="SAM" id="Phobius"/>
    </source>
</evidence>
<keyword evidence="3" id="KW-0812">Transmembrane</keyword>
<feature type="coiled-coil region" evidence="1">
    <location>
        <begin position="545"/>
        <end position="572"/>
    </location>
</feature>
<feature type="compositionally biased region" description="Polar residues" evidence="2">
    <location>
        <begin position="371"/>
        <end position="385"/>
    </location>
</feature>
<feature type="region of interest" description="Disordered" evidence="2">
    <location>
        <begin position="706"/>
        <end position="787"/>
    </location>
</feature>
<dbReference type="Proteomes" id="UP000579812">
    <property type="component" value="Unassembled WGS sequence"/>
</dbReference>